<reference evidence="1" key="1">
    <citation type="journal article" date="2022" name="bioRxiv">
        <title>Sequencing and chromosome-scale assembly of the giantPleurodeles waltlgenome.</title>
        <authorList>
            <person name="Brown T."/>
            <person name="Elewa A."/>
            <person name="Iarovenko S."/>
            <person name="Subramanian E."/>
            <person name="Araus A.J."/>
            <person name="Petzold A."/>
            <person name="Susuki M."/>
            <person name="Suzuki K.-i.T."/>
            <person name="Hayashi T."/>
            <person name="Toyoda A."/>
            <person name="Oliveira C."/>
            <person name="Osipova E."/>
            <person name="Leigh N.D."/>
            <person name="Simon A."/>
            <person name="Yun M.H."/>
        </authorList>
    </citation>
    <scope>NUCLEOTIDE SEQUENCE</scope>
    <source>
        <strain evidence="1">20211129_DDA</strain>
        <tissue evidence="1">Liver</tissue>
    </source>
</reference>
<proteinExistence type="predicted"/>
<dbReference type="AlphaFoldDB" id="A0AAV7MWB0"/>
<accession>A0AAV7MWB0</accession>
<organism evidence="1 2">
    <name type="scientific">Pleurodeles waltl</name>
    <name type="common">Iberian ribbed newt</name>
    <dbReference type="NCBI Taxonomy" id="8319"/>
    <lineage>
        <taxon>Eukaryota</taxon>
        <taxon>Metazoa</taxon>
        <taxon>Chordata</taxon>
        <taxon>Craniata</taxon>
        <taxon>Vertebrata</taxon>
        <taxon>Euteleostomi</taxon>
        <taxon>Amphibia</taxon>
        <taxon>Batrachia</taxon>
        <taxon>Caudata</taxon>
        <taxon>Salamandroidea</taxon>
        <taxon>Salamandridae</taxon>
        <taxon>Pleurodelinae</taxon>
        <taxon>Pleurodeles</taxon>
    </lineage>
</organism>
<dbReference type="Proteomes" id="UP001066276">
    <property type="component" value="Chromosome 9"/>
</dbReference>
<evidence type="ECO:0000313" key="1">
    <source>
        <dbReference type="EMBL" id="KAJ1108061.1"/>
    </source>
</evidence>
<keyword evidence="2" id="KW-1185">Reference proteome</keyword>
<comment type="caution">
    <text evidence="1">The sequence shown here is derived from an EMBL/GenBank/DDBJ whole genome shotgun (WGS) entry which is preliminary data.</text>
</comment>
<sequence length="159" mass="17421">MESPRVAHDRGRAWLHCSRLSSTLHAPACALEVAPDHFGGPRTNQWDLSSTRPNVSPIALLNTGRPAQRSAPGAELALCRPEATPEIEAYLAGKGLFRLLGARRVLGARTQTRIRTVAAKEAKERSLDERNLGPVSGAEQVSLFEFFPDRDSVSNVRER</sequence>
<protein>
    <submittedName>
        <fullName evidence="1">Uncharacterized protein</fullName>
    </submittedName>
</protein>
<gene>
    <name evidence="1" type="ORF">NDU88_005445</name>
</gene>
<evidence type="ECO:0000313" key="2">
    <source>
        <dbReference type="Proteomes" id="UP001066276"/>
    </source>
</evidence>
<dbReference type="EMBL" id="JANPWB010000013">
    <property type="protein sequence ID" value="KAJ1108061.1"/>
    <property type="molecule type" value="Genomic_DNA"/>
</dbReference>
<name>A0AAV7MWB0_PLEWA</name>